<reference evidence="6 7" key="1">
    <citation type="submission" date="2019-02" db="EMBL/GenBank/DDBJ databases">
        <title>Deep-cultivation of Planctomycetes and their phenomic and genomic characterization uncovers novel biology.</title>
        <authorList>
            <person name="Wiegand S."/>
            <person name="Jogler M."/>
            <person name="Boedeker C."/>
            <person name="Pinto D."/>
            <person name="Vollmers J."/>
            <person name="Rivas-Marin E."/>
            <person name="Kohn T."/>
            <person name="Peeters S.H."/>
            <person name="Heuer A."/>
            <person name="Rast P."/>
            <person name="Oberbeckmann S."/>
            <person name="Bunk B."/>
            <person name="Jeske O."/>
            <person name="Meyerdierks A."/>
            <person name="Storesund J.E."/>
            <person name="Kallscheuer N."/>
            <person name="Luecker S."/>
            <person name="Lage O.M."/>
            <person name="Pohl T."/>
            <person name="Merkel B.J."/>
            <person name="Hornburger P."/>
            <person name="Mueller R.-W."/>
            <person name="Bruemmer F."/>
            <person name="Labrenz M."/>
            <person name="Spormann A.M."/>
            <person name="Op den Camp H."/>
            <person name="Overmann J."/>
            <person name="Amann R."/>
            <person name="Jetten M.S.M."/>
            <person name="Mascher T."/>
            <person name="Medema M.H."/>
            <person name="Devos D.P."/>
            <person name="Kaster A.-K."/>
            <person name="Ovreas L."/>
            <person name="Rohde M."/>
            <person name="Galperin M.Y."/>
            <person name="Jogler C."/>
        </authorList>
    </citation>
    <scope>NUCLEOTIDE SEQUENCE [LARGE SCALE GENOMIC DNA]</scope>
    <source>
        <strain evidence="6 7">I41</strain>
    </source>
</reference>
<evidence type="ECO:0000313" key="7">
    <source>
        <dbReference type="Proteomes" id="UP000317909"/>
    </source>
</evidence>
<dbReference type="OrthoDB" id="6383365at2"/>
<keyword evidence="2" id="KW-0805">Transcription regulation</keyword>
<dbReference type="Gene3D" id="1.10.1740.10">
    <property type="match status" value="1"/>
</dbReference>
<dbReference type="KEGG" id="llh:I41_23570"/>
<keyword evidence="3" id="KW-0731">Sigma factor</keyword>
<keyword evidence="4" id="KW-0804">Transcription</keyword>
<dbReference type="Pfam" id="PF04542">
    <property type="entry name" value="Sigma70_r2"/>
    <property type="match status" value="1"/>
</dbReference>
<feature type="domain" description="RNA polymerase sigma-70 region 2" evidence="5">
    <location>
        <begin position="13"/>
        <end position="78"/>
    </location>
</feature>
<dbReference type="GO" id="GO:0006352">
    <property type="term" value="P:DNA-templated transcription initiation"/>
    <property type="evidence" value="ECO:0007669"/>
    <property type="project" value="InterPro"/>
</dbReference>
<dbReference type="InterPro" id="IPR036388">
    <property type="entry name" value="WH-like_DNA-bd_sf"/>
</dbReference>
<gene>
    <name evidence="6" type="primary">carQ_1</name>
    <name evidence="6" type="ORF">I41_23570</name>
</gene>
<dbReference type="InterPro" id="IPR039425">
    <property type="entry name" value="RNA_pol_sigma-70-like"/>
</dbReference>
<dbReference type="EMBL" id="CP036339">
    <property type="protein sequence ID" value="QDT73168.1"/>
    <property type="molecule type" value="Genomic_DNA"/>
</dbReference>
<dbReference type="Proteomes" id="UP000317909">
    <property type="component" value="Chromosome"/>
</dbReference>
<evidence type="ECO:0000313" key="6">
    <source>
        <dbReference type="EMBL" id="QDT73168.1"/>
    </source>
</evidence>
<dbReference type="InterPro" id="IPR013324">
    <property type="entry name" value="RNA_pol_sigma_r3/r4-like"/>
</dbReference>
<dbReference type="InterPro" id="IPR014284">
    <property type="entry name" value="RNA_pol_sigma-70_dom"/>
</dbReference>
<dbReference type="PANTHER" id="PTHR43133:SF51">
    <property type="entry name" value="RNA POLYMERASE SIGMA FACTOR"/>
    <property type="match status" value="1"/>
</dbReference>
<dbReference type="InterPro" id="IPR007627">
    <property type="entry name" value="RNA_pol_sigma70_r2"/>
</dbReference>
<dbReference type="InterPro" id="IPR013325">
    <property type="entry name" value="RNA_pol_sigma_r2"/>
</dbReference>
<evidence type="ECO:0000256" key="4">
    <source>
        <dbReference type="ARBA" id="ARBA00023163"/>
    </source>
</evidence>
<dbReference type="GO" id="GO:0016987">
    <property type="term" value="F:sigma factor activity"/>
    <property type="evidence" value="ECO:0007669"/>
    <property type="project" value="UniProtKB-KW"/>
</dbReference>
<evidence type="ECO:0000256" key="2">
    <source>
        <dbReference type="ARBA" id="ARBA00023015"/>
    </source>
</evidence>
<dbReference type="AlphaFoldDB" id="A0A517TXR2"/>
<dbReference type="Gene3D" id="1.10.10.10">
    <property type="entry name" value="Winged helix-like DNA-binding domain superfamily/Winged helix DNA-binding domain"/>
    <property type="match status" value="1"/>
</dbReference>
<evidence type="ECO:0000256" key="1">
    <source>
        <dbReference type="ARBA" id="ARBA00010641"/>
    </source>
</evidence>
<name>A0A517TXR2_9BACT</name>
<accession>A0A517TXR2</accession>
<proteinExistence type="inferred from homology"/>
<organism evidence="6 7">
    <name type="scientific">Lacipirellula limnantheis</name>
    <dbReference type="NCBI Taxonomy" id="2528024"/>
    <lineage>
        <taxon>Bacteria</taxon>
        <taxon>Pseudomonadati</taxon>
        <taxon>Planctomycetota</taxon>
        <taxon>Planctomycetia</taxon>
        <taxon>Pirellulales</taxon>
        <taxon>Lacipirellulaceae</taxon>
        <taxon>Lacipirellula</taxon>
    </lineage>
</organism>
<dbReference type="SUPFAM" id="SSF88946">
    <property type="entry name" value="Sigma2 domain of RNA polymerase sigma factors"/>
    <property type="match status" value="1"/>
</dbReference>
<dbReference type="NCBIfam" id="TIGR02989">
    <property type="entry name" value="Sig-70_gvs1"/>
    <property type="match status" value="1"/>
</dbReference>
<keyword evidence="7" id="KW-1185">Reference proteome</keyword>
<protein>
    <submittedName>
        <fullName evidence="6">RNA polymerase sigma factor CarQ</fullName>
    </submittedName>
</protein>
<evidence type="ECO:0000256" key="3">
    <source>
        <dbReference type="ARBA" id="ARBA00023082"/>
    </source>
</evidence>
<dbReference type="NCBIfam" id="TIGR02937">
    <property type="entry name" value="sigma70-ECF"/>
    <property type="match status" value="1"/>
</dbReference>
<dbReference type="PANTHER" id="PTHR43133">
    <property type="entry name" value="RNA POLYMERASE ECF-TYPE SIGMA FACTO"/>
    <property type="match status" value="1"/>
</dbReference>
<comment type="similarity">
    <text evidence="1">Belongs to the sigma-70 factor family. ECF subfamily.</text>
</comment>
<evidence type="ECO:0000259" key="5">
    <source>
        <dbReference type="Pfam" id="PF04542"/>
    </source>
</evidence>
<dbReference type="SUPFAM" id="SSF88659">
    <property type="entry name" value="Sigma3 and sigma4 domains of RNA polymerase sigma factors"/>
    <property type="match status" value="1"/>
</dbReference>
<dbReference type="InterPro" id="IPR014331">
    <property type="entry name" value="RNA_pol_sigma70_ECF_RHOBA"/>
</dbReference>
<sequence>MAGDDRIAEFVELYSRYYPRLQYYLMALMPSANDAADVLQEVSLTLWKKFDTYEPNTNFYAWACKVARLQALKHRERLGKSARLIDDAILECLSDEASSDELDPAVSLDALARCLERLSERHRSLIRKRYQPGVSVSDLAFEAGCSANALSKLLGKIRRRLMDCVERTLASEGRR</sequence>